<dbReference type="EMBL" id="LXQA010712019">
    <property type="protein sequence ID" value="MCI67225.1"/>
    <property type="molecule type" value="Genomic_DNA"/>
</dbReference>
<comment type="caution">
    <text evidence="1">The sequence shown here is derived from an EMBL/GenBank/DDBJ whole genome shotgun (WGS) entry which is preliminary data.</text>
</comment>
<sequence length="25" mass="2844">SVEICKFQVILSAYTLLVLDARKSF</sequence>
<name>A0A392U651_9FABA</name>
<evidence type="ECO:0000313" key="2">
    <source>
        <dbReference type="Proteomes" id="UP000265520"/>
    </source>
</evidence>
<accession>A0A392U651</accession>
<reference evidence="1 2" key="1">
    <citation type="journal article" date="2018" name="Front. Plant Sci.">
        <title>Red Clover (Trifolium pratense) and Zigzag Clover (T. medium) - A Picture of Genomic Similarities and Differences.</title>
        <authorList>
            <person name="Dluhosova J."/>
            <person name="Istvanek J."/>
            <person name="Nedelnik J."/>
            <person name="Repkova J."/>
        </authorList>
    </citation>
    <scope>NUCLEOTIDE SEQUENCE [LARGE SCALE GENOMIC DNA]</scope>
    <source>
        <strain evidence="2">cv. 10/8</strain>
        <tissue evidence="1">Leaf</tissue>
    </source>
</reference>
<dbReference type="Proteomes" id="UP000265520">
    <property type="component" value="Unassembled WGS sequence"/>
</dbReference>
<protein>
    <submittedName>
        <fullName evidence="1">Uncharacterized protein</fullName>
    </submittedName>
</protein>
<evidence type="ECO:0000313" key="1">
    <source>
        <dbReference type="EMBL" id="MCI67225.1"/>
    </source>
</evidence>
<feature type="non-terminal residue" evidence="1">
    <location>
        <position position="1"/>
    </location>
</feature>
<proteinExistence type="predicted"/>
<keyword evidence="2" id="KW-1185">Reference proteome</keyword>
<dbReference type="AlphaFoldDB" id="A0A392U651"/>
<organism evidence="1 2">
    <name type="scientific">Trifolium medium</name>
    <dbReference type="NCBI Taxonomy" id="97028"/>
    <lineage>
        <taxon>Eukaryota</taxon>
        <taxon>Viridiplantae</taxon>
        <taxon>Streptophyta</taxon>
        <taxon>Embryophyta</taxon>
        <taxon>Tracheophyta</taxon>
        <taxon>Spermatophyta</taxon>
        <taxon>Magnoliopsida</taxon>
        <taxon>eudicotyledons</taxon>
        <taxon>Gunneridae</taxon>
        <taxon>Pentapetalae</taxon>
        <taxon>rosids</taxon>
        <taxon>fabids</taxon>
        <taxon>Fabales</taxon>
        <taxon>Fabaceae</taxon>
        <taxon>Papilionoideae</taxon>
        <taxon>50 kb inversion clade</taxon>
        <taxon>NPAAA clade</taxon>
        <taxon>Hologalegina</taxon>
        <taxon>IRL clade</taxon>
        <taxon>Trifolieae</taxon>
        <taxon>Trifolium</taxon>
    </lineage>
</organism>